<dbReference type="CDD" id="cd04275">
    <property type="entry name" value="ZnMc_pappalysin_like"/>
    <property type="match status" value="1"/>
</dbReference>
<accession>A0A9P9WAN7</accession>
<keyword evidence="13" id="KW-1185">Reference proteome</keyword>
<evidence type="ECO:0000256" key="4">
    <source>
        <dbReference type="ARBA" id="ARBA00022723"/>
    </source>
</evidence>
<evidence type="ECO:0000256" key="2">
    <source>
        <dbReference type="ARBA" id="ARBA00008721"/>
    </source>
</evidence>
<dbReference type="Pfam" id="PF05572">
    <property type="entry name" value="Peptidase_M43"/>
    <property type="match status" value="1"/>
</dbReference>
<dbReference type="Gene3D" id="3.40.390.10">
    <property type="entry name" value="Collagenase (Catalytic Domain)"/>
    <property type="match status" value="1"/>
</dbReference>
<sequence>MQFKAFTIAALVASAAAKQRCAAPAPTEQQIEASRQMKIQEDNYAAVAGESMHIQATINTNVYWHVIASARTVAAGWLSNATLDAQLDVLNEAYAPHGISFNDAGRDWTINSNWAQDGAELAMKKALRKGTYKDVNVYFVPTLDAFGYAYLPDSVSTGSNAFYRDGCTILSSTVPGGSETNFNLGYTVVHEVGHWLGLLHTFEGGCSGSGDMVSDTPAERSQASGCPVGRDTCSGGGVDPIHNYMDYSDDPCYEEFTAGQQTRMYSQWNTYRA</sequence>
<dbReference type="GO" id="GO:0046872">
    <property type="term" value="F:metal ion binding"/>
    <property type="evidence" value="ECO:0007669"/>
    <property type="project" value="UniProtKB-KW"/>
</dbReference>
<evidence type="ECO:0000313" key="12">
    <source>
        <dbReference type="EMBL" id="KAI1855803.1"/>
    </source>
</evidence>
<reference evidence="12" key="1">
    <citation type="submission" date="2021-03" db="EMBL/GenBank/DDBJ databases">
        <title>Revisited historic fungal species revealed as producer of novel bioactive compounds through whole genome sequencing and comparative genomics.</title>
        <authorList>
            <person name="Vignolle G.A."/>
            <person name="Hochenegger N."/>
            <person name="Mach R.L."/>
            <person name="Mach-Aigner A.R."/>
            <person name="Javad Rahimi M."/>
            <person name="Salim K.A."/>
            <person name="Chan C.M."/>
            <person name="Lim L.B.L."/>
            <person name="Cai F."/>
            <person name="Druzhinina I.S."/>
            <person name="U'Ren J.M."/>
            <person name="Derntl C."/>
        </authorList>
    </citation>
    <scope>NUCLEOTIDE SEQUENCE</scope>
    <source>
        <strain evidence="12">TUCIM 5799</strain>
    </source>
</reference>
<organism evidence="12 13">
    <name type="scientific">Neoarthrinium moseri</name>
    <dbReference type="NCBI Taxonomy" id="1658444"/>
    <lineage>
        <taxon>Eukaryota</taxon>
        <taxon>Fungi</taxon>
        <taxon>Dikarya</taxon>
        <taxon>Ascomycota</taxon>
        <taxon>Pezizomycotina</taxon>
        <taxon>Sordariomycetes</taxon>
        <taxon>Xylariomycetidae</taxon>
        <taxon>Amphisphaeriales</taxon>
        <taxon>Apiosporaceae</taxon>
        <taxon>Neoarthrinium</taxon>
    </lineage>
</organism>
<keyword evidence="7" id="KW-0862">Zinc</keyword>
<dbReference type="PANTHER" id="PTHR47466">
    <property type="match status" value="1"/>
</dbReference>
<dbReference type="PANTHER" id="PTHR47466:SF1">
    <property type="entry name" value="METALLOPROTEASE MEP1 (AFU_ORTHOLOGUE AFUA_1G07730)-RELATED"/>
    <property type="match status" value="1"/>
</dbReference>
<keyword evidence="8" id="KW-0482">Metalloprotease</keyword>
<keyword evidence="9" id="KW-1015">Disulfide bond</keyword>
<evidence type="ECO:0000256" key="3">
    <source>
        <dbReference type="ARBA" id="ARBA00022670"/>
    </source>
</evidence>
<evidence type="ECO:0000256" key="8">
    <source>
        <dbReference type="ARBA" id="ARBA00023049"/>
    </source>
</evidence>
<dbReference type="InterPro" id="IPR024079">
    <property type="entry name" value="MetalloPept_cat_dom_sf"/>
</dbReference>
<dbReference type="EMBL" id="JAFIMR010000049">
    <property type="protein sequence ID" value="KAI1855803.1"/>
    <property type="molecule type" value="Genomic_DNA"/>
</dbReference>
<dbReference type="GO" id="GO:0006508">
    <property type="term" value="P:proteolysis"/>
    <property type="evidence" value="ECO:0007669"/>
    <property type="project" value="UniProtKB-KW"/>
</dbReference>
<dbReference type="Proteomes" id="UP000829685">
    <property type="component" value="Unassembled WGS sequence"/>
</dbReference>
<evidence type="ECO:0000256" key="6">
    <source>
        <dbReference type="ARBA" id="ARBA00022801"/>
    </source>
</evidence>
<evidence type="ECO:0000259" key="11">
    <source>
        <dbReference type="Pfam" id="PF05572"/>
    </source>
</evidence>
<comment type="function">
    <text evidence="1">Secreted metalloproteinase that allows assimilation of proteinaceous substrates.</text>
</comment>
<proteinExistence type="inferred from homology"/>
<feature type="chain" id="PRO_5040146245" description="Peptidase M43 pregnancy-associated plasma-A domain-containing protein" evidence="10">
    <location>
        <begin position="18"/>
        <end position="273"/>
    </location>
</feature>
<dbReference type="OrthoDB" id="536211at2759"/>
<feature type="domain" description="Peptidase M43 pregnancy-associated plasma-A" evidence="11">
    <location>
        <begin position="132"/>
        <end position="265"/>
    </location>
</feature>
<keyword evidence="3" id="KW-0645">Protease</keyword>
<name>A0A9P9WAN7_9PEZI</name>
<comment type="similarity">
    <text evidence="2">Belongs to the peptidase M43B family.</text>
</comment>
<evidence type="ECO:0000256" key="5">
    <source>
        <dbReference type="ARBA" id="ARBA00022729"/>
    </source>
</evidence>
<feature type="signal peptide" evidence="10">
    <location>
        <begin position="1"/>
        <end position="17"/>
    </location>
</feature>
<evidence type="ECO:0000313" key="13">
    <source>
        <dbReference type="Proteomes" id="UP000829685"/>
    </source>
</evidence>
<evidence type="ECO:0000256" key="10">
    <source>
        <dbReference type="SAM" id="SignalP"/>
    </source>
</evidence>
<gene>
    <name evidence="12" type="ORF">JX265_012066</name>
</gene>
<comment type="caution">
    <text evidence="12">The sequence shown here is derived from an EMBL/GenBank/DDBJ whole genome shotgun (WGS) entry which is preliminary data.</text>
</comment>
<evidence type="ECO:0000256" key="7">
    <source>
        <dbReference type="ARBA" id="ARBA00022833"/>
    </source>
</evidence>
<dbReference type="AlphaFoldDB" id="A0A9P9WAN7"/>
<dbReference type="InterPro" id="IPR008754">
    <property type="entry name" value="Peptidase_M43"/>
</dbReference>
<dbReference type="GO" id="GO:0008237">
    <property type="term" value="F:metallopeptidase activity"/>
    <property type="evidence" value="ECO:0007669"/>
    <property type="project" value="UniProtKB-KW"/>
</dbReference>
<evidence type="ECO:0000256" key="9">
    <source>
        <dbReference type="ARBA" id="ARBA00023157"/>
    </source>
</evidence>
<keyword evidence="5 10" id="KW-0732">Signal</keyword>
<keyword evidence="6" id="KW-0378">Hydrolase</keyword>
<evidence type="ECO:0000256" key="1">
    <source>
        <dbReference type="ARBA" id="ARBA00003174"/>
    </source>
</evidence>
<protein>
    <recommendedName>
        <fullName evidence="11">Peptidase M43 pregnancy-associated plasma-A domain-containing protein</fullName>
    </recommendedName>
</protein>
<keyword evidence="4" id="KW-0479">Metal-binding</keyword>
<dbReference type="SUPFAM" id="SSF55486">
    <property type="entry name" value="Metalloproteases ('zincins'), catalytic domain"/>
    <property type="match status" value="1"/>
</dbReference>